<dbReference type="InterPro" id="IPR036465">
    <property type="entry name" value="vWFA_dom_sf"/>
</dbReference>
<sequence>MAFRYGEYHDGPDPLAPPYDVRAALDEMGDAILSGSTPVHALRDLLKRGLPGAQDRRGLDDMLREVRRRRRDLRERGRLDGTLEKARALLDKAIGQERAELFPDPSDDARLREAGLDALPEDTASAIQELNTYEWRSSAARQTFEELRDLLRREVLDSQFRGLRDALANPDPEAMERVRQMMSDLNDMLDKDARGQHTQADFDAFMSKYGDLFPEKPRNLEELVDILARRAAATQRMLASMTPRQREELGNLINQTLDQAGLSDQMRRLGEALYSRRPDLAWNAPERLTGEEPLGMGDAVTALEELADLTQLETALRQDYPGARLDDIDEAAVRRALGRSAVDDLEALKRIERELEDQGYLLRRRGKLELTPKAVRRLGETALRRVFASLDAGRRGDHDQRDAGSAGELTGSSRPWRFGDEQPIDVVRTLVNGVRSGGTILDRPASGRASVRLSVDDFEVAETERRSAAAVCLLVDLSYSMALRGTWAAAKQTALALQALVASKFPQDAVQIIGFSNYARVLQPDELAGLDWDMVQGTNLHHALLIAGRHLDRHPDFEPVVLVVTDGEPTAHLMRNGRSAFEWPPSHETLELTLAEVDKMTRRRATLNIFMLAADDRLKEFVDEVARRNGGRVFSPSAERLGEYVVSDFLRLRRAR</sequence>
<dbReference type="CDD" id="cd00198">
    <property type="entry name" value="vWFA"/>
    <property type="match status" value="1"/>
</dbReference>
<keyword evidence="4" id="KW-1185">Reference proteome</keyword>
<dbReference type="EMBL" id="FNVT01000012">
    <property type="protein sequence ID" value="SEG99030.1"/>
    <property type="molecule type" value="Genomic_DNA"/>
</dbReference>
<dbReference type="InterPro" id="IPR002035">
    <property type="entry name" value="VWF_A"/>
</dbReference>
<dbReference type="RefSeq" id="WP_103960449.1">
    <property type="nucleotide sequence ID" value="NZ_FNVT01000012.1"/>
</dbReference>
<dbReference type="OrthoDB" id="9766126at2"/>
<dbReference type="Gene3D" id="3.40.50.410">
    <property type="entry name" value="von Willebrand factor, type A domain"/>
    <property type="match status" value="1"/>
</dbReference>
<evidence type="ECO:0000313" key="3">
    <source>
        <dbReference type="EMBL" id="SEG99030.1"/>
    </source>
</evidence>
<dbReference type="SMART" id="SM00327">
    <property type="entry name" value="VWA"/>
    <property type="match status" value="1"/>
</dbReference>
<dbReference type="SUPFAM" id="SSF53300">
    <property type="entry name" value="vWA-like"/>
    <property type="match status" value="1"/>
</dbReference>
<evidence type="ECO:0000313" key="4">
    <source>
        <dbReference type="Proteomes" id="UP000236732"/>
    </source>
</evidence>
<protein>
    <submittedName>
        <fullName evidence="3">Uncharacterized protein, contains von Willebrand factor type A (VWA) domain</fullName>
    </submittedName>
</protein>
<reference evidence="3 4" key="1">
    <citation type="submission" date="2016-10" db="EMBL/GenBank/DDBJ databases">
        <authorList>
            <person name="de Groot N.N."/>
        </authorList>
    </citation>
    <scope>NUCLEOTIDE SEQUENCE [LARGE SCALE GENOMIC DNA]</scope>
    <source>
        <strain evidence="3 4">CGMCC 4.7037</strain>
    </source>
</reference>
<evidence type="ECO:0000256" key="1">
    <source>
        <dbReference type="SAM" id="MobiDB-lite"/>
    </source>
</evidence>
<dbReference type="AlphaFoldDB" id="A0A1H6EMB4"/>
<organism evidence="3 4">
    <name type="scientific">Nonomuraea solani</name>
    <dbReference type="NCBI Taxonomy" id="1144553"/>
    <lineage>
        <taxon>Bacteria</taxon>
        <taxon>Bacillati</taxon>
        <taxon>Actinomycetota</taxon>
        <taxon>Actinomycetes</taxon>
        <taxon>Streptosporangiales</taxon>
        <taxon>Streptosporangiaceae</taxon>
        <taxon>Nonomuraea</taxon>
    </lineage>
</organism>
<feature type="region of interest" description="Disordered" evidence="1">
    <location>
        <begin position="394"/>
        <end position="414"/>
    </location>
</feature>
<gene>
    <name evidence="3" type="ORF">SAMN05444920_112183</name>
</gene>
<accession>A0A1H6EMB4</accession>
<dbReference type="Proteomes" id="UP000236732">
    <property type="component" value="Unassembled WGS sequence"/>
</dbReference>
<feature type="domain" description="VWFA" evidence="2">
    <location>
        <begin position="468"/>
        <end position="651"/>
    </location>
</feature>
<evidence type="ECO:0000259" key="2">
    <source>
        <dbReference type="SMART" id="SM00327"/>
    </source>
</evidence>
<proteinExistence type="predicted"/>
<name>A0A1H6EMB4_9ACTN</name>